<protein>
    <recommendedName>
        <fullName evidence="4">HdeD family acid-resistance protein</fullName>
    </recommendedName>
</protein>
<comment type="caution">
    <text evidence="2">The sequence shown here is derived from an EMBL/GenBank/DDBJ whole genome shotgun (WGS) entry which is preliminary data.</text>
</comment>
<dbReference type="Proteomes" id="UP001168338">
    <property type="component" value="Unassembled WGS sequence"/>
</dbReference>
<keyword evidence="3" id="KW-1185">Reference proteome</keyword>
<evidence type="ECO:0000256" key="1">
    <source>
        <dbReference type="SAM" id="Phobius"/>
    </source>
</evidence>
<dbReference type="Pfam" id="PF03729">
    <property type="entry name" value="DUF308"/>
    <property type="match status" value="1"/>
</dbReference>
<evidence type="ECO:0000313" key="2">
    <source>
        <dbReference type="EMBL" id="MDN7024619.1"/>
    </source>
</evidence>
<dbReference type="PANTHER" id="PTHR34989">
    <property type="entry name" value="PROTEIN HDED"/>
    <property type="match status" value="1"/>
</dbReference>
<proteinExistence type="predicted"/>
<evidence type="ECO:0008006" key="4">
    <source>
        <dbReference type="Google" id="ProtNLM"/>
    </source>
</evidence>
<sequence length="192" mass="20018">MSQNETDSSAPAGTWWLAVLRGVIAVLFGVAALAWPFSVLEILVYFFGFLIIIESAVSLAMGASGEALPTPRWAAVLVGVLGIILGLLALFSPFIMAEAFVFLIAAWALVTGAGEFAAAFTGAGDWTIRVLLVISGILGVIFALFVIFWPLLAELVLVQVLGIYAVAIGIIGVFHGISLRGRTGAAAEQPAA</sequence>
<feature type="transmembrane region" description="Helical" evidence="1">
    <location>
        <begin position="155"/>
        <end position="174"/>
    </location>
</feature>
<dbReference type="InterPro" id="IPR005325">
    <property type="entry name" value="DUF308_memb"/>
</dbReference>
<keyword evidence="1" id="KW-0472">Membrane</keyword>
<dbReference type="PANTHER" id="PTHR34989:SF1">
    <property type="entry name" value="PROTEIN HDED"/>
    <property type="match status" value="1"/>
</dbReference>
<keyword evidence="1" id="KW-0812">Transmembrane</keyword>
<accession>A0ABT8M9N0</accession>
<dbReference type="EMBL" id="VCYH01000004">
    <property type="protein sequence ID" value="MDN7024619.1"/>
    <property type="molecule type" value="Genomic_DNA"/>
</dbReference>
<feature type="transmembrane region" description="Helical" evidence="1">
    <location>
        <begin position="130"/>
        <end position="149"/>
    </location>
</feature>
<dbReference type="InterPro" id="IPR052712">
    <property type="entry name" value="Acid_resist_chaperone_HdeD"/>
</dbReference>
<name>A0ABT8M9N0_9EURY</name>
<feature type="transmembrane region" description="Helical" evidence="1">
    <location>
        <begin position="42"/>
        <end position="61"/>
    </location>
</feature>
<feature type="transmembrane region" description="Helical" evidence="1">
    <location>
        <begin position="73"/>
        <end position="94"/>
    </location>
</feature>
<dbReference type="RefSeq" id="WP_301663736.1">
    <property type="nucleotide sequence ID" value="NZ_VCYH01000004.1"/>
</dbReference>
<feature type="transmembrane region" description="Helical" evidence="1">
    <location>
        <begin position="100"/>
        <end position="123"/>
    </location>
</feature>
<organism evidence="2 3">
    <name type="scientific">Methanoculleus frigidifontis</name>
    <dbReference type="NCBI Taxonomy" id="2584085"/>
    <lineage>
        <taxon>Archaea</taxon>
        <taxon>Methanobacteriati</taxon>
        <taxon>Methanobacteriota</taxon>
        <taxon>Stenosarchaea group</taxon>
        <taxon>Methanomicrobia</taxon>
        <taxon>Methanomicrobiales</taxon>
        <taxon>Methanomicrobiaceae</taxon>
        <taxon>Methanoculleus</taxon>
    </lineage>
</organism>
<reference evidence="2" key="1">
    <citation type="submission" date="2019-05" db="EMBL/GenBank/DDBJ databases">
        <title>Methanoculleus sp. FWC-SCC1, a methanogenic archaeon isolated from deep marine cold seep.</title>
        <authorList>
            <person name="Chen Y.-W."/>
            <person name="Chen S.-C."/>
            <person name="Teng N.-H."/>
            <person name="Lai M.-C."/>
        </authorList>
    </citation>
    <scope>NUCLEOTIDE SEQUENCE</scope>
    <source>
        <strain evidence="2">FWC-SCC1</strain>
    </source>
</reference>
<keyword evidence="1" id="KW-1133">Transmembrane helix</keyword>
<feature type="transmembrane region" description="Helical" evidence="1">
    <location>
        <begin position="12"/>
        <end position="36"/>
    </location>
</feature>
<gene>
    <name evidence="2" type="ORF">FGU65_06910</name>
</gene>
<evidence type="ECO:0000313" key="3">
    <source>
        <dbReference type="Proteomes" id="UP001168338"/>
    </source>
</evidence>